<proteinExistence type="inferred from homology"/>
<dbReference type="InterPro" id="IPR016160">
    <property type="entry name" value="Ald_DH_CS_CYS"/>
</dbReference>
<evidence type="ECO:0000313" key="7">
    <source>
        <dbReference type="EMBL" id="GGE29384.1"/>
    </source>
</evidence>
<name>A0ABQ1SF47_9FLAO</name>
<evidence type="ECO:0000256" key="5">
    <source>
        <dbReference type="RuleBase" id="RU003345"/>
    </source>
</evidence>
<reference evidence="8" key="1">
    <citation type="journal article" date="2019" name="Int. J. Syst. Evol. Microbiol.">
        <title>The Global Catalogue of Microorganisms (GCM) 10K type strain sequencing project: providing services to taxonomists for standard genome sequencing and annotation.</title>
        <authorList>
            <consortium name="The Broad Institute Genomics Platform"/>
            <consortium name="The Broad Institute Genome Sequencing Center for Infectious Disease"/>
            <person name="Wu L."/>
            <person name="Ma J."/>
        </authorList>
    </citation>
    <scope>NUCLEOTIDE SEQUENCE [LARGE SCALE GENOMIC DNA]</scope>
    <source>
        <strain evidence="8">CGMCC 1.12931</strain>
    </source>
</reference>
<evidence type="ECO:0000256" key="2">
    <source>
        <dbReference type="ARBA" id="ARBA00023002"/>
    </source>
</evidence>
<dbReference type="InterPro" id="IPR029510">
    <property type="entry name" value="Ald_DH_CS_GLU"/>
</dbReference>
<dbReference type="RefSeq" id="WP_188457749.1">
    <property type="nucleotide sequence ID" value="NZ_BMGM01000003.1"/>
</dbReference>
<dbReference type="InterPro" id="IPR015590">
    <property type="entry name" value="Aldehyde_DH_dom"/>
</dbReference>
<evidence type="ECO:0000259" key="6">
    <source>
        <dbReference type="Pfam" id="PF00171"/>
    </source>
</evidence>
<organism evidence="7 8">
    <name type="scientific">Psychroflexus planctonicus</name>
    <dbReference type="NCBI Taxonomy" id="1526575"/>
    <lineage>
        <taxon>Bacteria</taxon>
        <taxon>Pseudomonadati</taxon>
        <taxon>Bacteroidota</taxon>
        <taxon>Flavobacteriia</taxon>
        <taxon>Flavobacteriales</taxon>
        <taxon>Flavobacteriaceae</taxon>
        <taxon>Psychroflexus</taxon>
    </lineage>
</organism>
<dbReference type="Gene3D" id="3.40.309.10">
    <property type="entry name" value="Aldehyde Dehydrogenase, Chain A, domain 2"/>
    <property type="match status" value="1"/>
</dbReference>
<feature type="active site" evidence="4">
    <location>
        <position position="209"/>
    </location>
</feature>
<dbReference type="PANTHER" id="PTHR43570">
    <property type="entry name" value="ALDEHYDE DEHYDROGENASE"/>
    <property type="match status" value="1"/>
</dbReference>
<accession>A0ABQ1SF47</accession>
<sequence>MDHSKILTQQKNYIASKESNSIQDRIELLKKLKSYIEAHEKEILDALYADFKKSHFEGYATELLVTYKEINLFIKKLKKWSKPKKVTPTLFNFPSSDYIYHQAWGQVLVIAPWNYPFQLAINPVLAAIACGNSVILKPSELTPHTAKILEQVVHAVFPKEIAYVIQGGVDTSTYLLEQKWDYIFFTGSVPVGKIVAKAAAEHLTPTTLELGGKNPCIVDETADIEIAAKRIVWGKLINAGQTCIAPDYILVQKKVKEKLVKLLIQEIEASYTKHVDQSPDYPRIVNEKNFERLAKMLSAEQLLYGGDINERDLYISPTLIDEPKLESASMKDEIFGPILPILSYTDFDEAEQIIHHYPHPLSLFIFSENTSRAKQWMKQFKFGGGIINDTIVHFVNDRLPFGGVGNSGVGQYHGKHSFETFTRKKPVLHRKTWIDLPFRYPPYENKLALLKRVKGWLT</sequence>
<feature type="domain" description="Aldehyde dehydrogenase" evidence="6">
    <location>
        <begin position="19"/>
        <end position="426"/>
    </location>
</feature>
<dbReference type="Pfam" id="PF00171">
    <property type="entry name" value="Aldedh"/>
    <property type="match status" value="1"/>
</dbReference>
<comment type="similarity">
    <text evidence="1 3 5">Belongs to the aldehyde dehydrogenase family.</text>
</comment>
<evidence type="ECO:0000313" key="8">
    <source>
        <dbReference type="Proteomes" id="UP000599179"/>
    </source>
</evidence>
<dbReference type="PANTHER" id="PTHR43570:SF16">
    <property type="entry name" value="ALDEHYDE DEHYDROGENASE TYPE III, ISOFORM Q"/>
    <property type="match status" value="1"/>
</dbReference>
<comment type="caution">
    <text evidence="7">The sequence shown here is derived from an EMBL/GenBank/DDBJ whole genome shotgun (WGS) entry which is preliminary data.</text>
</comment>
<dbReference type="InterPro" id="IPR016163">
    <property type="entry name" value="Ald_DH_C"/>
</dbReference>
<dbReference type="Gene3D" id="3.40.605.10">
    <property type="entry name" value="Aldehyde Dehydrogenase, Chain A, domain 1"/>
    <property type="match status" value="1"/>
</dbReference>
<dbReference type="InterPro" id="IPR016162">
    <property type="entry name" value="Ald_DH_N"/>
</dbReference>
<evidence type="ECO:0000256" key="1">
    <source>
        <dbReference type="ARBA" id="ARBA00009986"/>
    </source>
</evidence>
<evidence type="ECO:0000256" key="3">
    <source>
        <dbReference type="PIRNR" id="PIRNR036492"/>
    </source>
</evidence>
<keyword evidence="8" id="KW-1185">Reference proteome</keyword>
<dbReference type="InterPro" id="IPR016161">
    <property type="entry name" value="Ald_DH/histidinol_DH"/>
</dbReference>
<dbReference type="PROSITE" id="PS00070">
    <property type="entry name" value="ALDEHYDE_DEHYDR_CYS"/>
    <property type="match status" value="1"/>
</dbReference>
<dbReference type="InterPro" id="IPR012394">
    <property type="entry name" value="Aldehyde_DH_NAD(P)"/>
</dbReference>
<dbReference type="SUPFAM" id="SSF53720">
    <property type="entry name" value="ALDH-like"/>
    <property type="match status" value="1"/>
</dbReference>
<evidence type="ECO:0000256" key="4">
    <source>
        <dbReference type="PROSITE-ProRule" id="PRU10007"/>
    </source>
</evidence>
<dbReference type="PROSITE" id="PS00687">
    <property type="entry name" value="ALDEHYDE_DEHYDR_GLU"/>
    <property type="match status" value="1"/>
</dbReference>
<keyword evidence="2 3" id="KW-0560">Oxidoreductase</keyword>
<protein>
    <recommendedName>
        <fullName evidence="3">Aldehyde dehydrogenase</fullName>
    </recommendedName>
</protein>
<dbReference type="Proteomes" id="UP000599179">
    <property type="component" value="Unassembled WGS sequence"/>
</dbReference>
<dbReference type="EMBL" id="BMGM01000003">
    <property type="protein sequence ID" value="GGE29384.1"/>
    <property type="molecule type" value="Genomic_DNA"/>
</dbReference>
<dbReference type="PIRSF" id="PIRSF036492">
    <property type="entry name" value="ALDH"/>
    <property type="match status" value="1"/>
</dbReference>
<gene>
    <name evidence="7" type="primary">aldH</name>
    <name evidence="7" type="ORF">GCM10010832_07380</name>
</gene>